<dbReference type="InterPro" id="IPR011650">
    <property type="entry name" value="Peptidase_M20_dimer"/>
</dbReference>
<dbReference type="NCBIfam" id="NF005914">
    <property type="entry name" value="PRK07907.1"/>
    <property type="match status" value="1"/>
</dbReference>
<dbReference type="NCBIfam" id="NF006579">
    <property type="entry name" value="PRK09104.1"/>
    <property type="match status" value="1"/>
</dbReference>
<keyword evidence="2" id="KW-0479">Metal-binding</keyword>
<dbReference type="Pfam" id="PF07687">
    <property type="entry name" value="M20_dimer"/>
    <property type="match status" value="1"/>
</dbReference>
<evidence type="ECO:0000256" key="3">
    <source>
        <dbReference type="ARBA" id="ARBA00022801"/>
    </source>
</evidence>
<evidence type="ECO:0000313" key="5">
    <source>
        <dbReference type="EMBL" id="MDP9727984.1"/>
    </source>
</evidence>
<proteinExistence type="predicted"/>
<dbReference type="CDD" id="cd05680">
    <property type="entry name" value="M20_dipept_like"/>
    <property type="match status" value="1"/>
</dbReference>
<dbReference type="SUPFAM" id="SSF55031">
    <property type="entry name" value="Bacterial exopeptidase dimerisation domain"/>
    <property type="match status" value="1"/>
</dbReference>
<evidence type="ECO:0000259" key="4">
    <source>
        <dbReference type="Pfam" id="PF07687"/>
    </source>
</evidence>
<comment type="caution">
    <text evidence="5">The sequence shown here is derived from an EMBL/GenBank/DDBJ whole genome shotgun (WGS) entry which is preliminary data.</text>
</comment>
<dbReference type="EMBL" id="JAURUO010000004">
    <property type="protein sequence ID" value="MDP9727984.1"/>
    <property type="molecule type" value="Genomic_DNA"/>
</dbReference>
<dbReference type="InterPro" id="IPR036264">
    <property type="entry name" value="Bact_exopeptidase_dim_dom"/>
</dbReference>
<evidence type="ECO:0000313" key="6">
    <source>
        <dbReference type="Proteomes" id="UP001229209"/>
    </source>
</evidence>
<evidence type="ECO:0000256" key="1">
    <source>
        <dbReference type="ARBA" id="ARBA00022670"/>
    </source>
</evidence>
<dbReference type="Pfam" id="PF01546">
    <property type="entry name" value="Peptidase_M20"/>
    <property type="match status" value="1"/>
</dbReference>
<evidence type="ECO:0000256" key="2">
    <source>
        <dbReference type="ARBA" id="ARBA00022723"/>
    </source>
</evidence>
<keyword evidence="6" id="KW-1185">Reference proteome</keyword>
<sequence length="456" mass="50698">MNLEAYLEANEKEHLQQLFDLLRFPSISALSAHKNDVLACAEFIKNHLANLGFENAELLPTKGNPVVYADWLHAPGQPTVLVYGHYDVQPVDPLPLWTTPPFEPEIRDGRIFARGATDDKGQTFLHFKALEALFQTEGKLPVNIKFCIEGEEEIGSAHLPDFLEKNAERFQADVLLISDTGMIAPGRPTICYGLRGLVAFELHVETAKRDLHSGEHGGGVPNAIHALAELIASFHDAEGRITVDGFHDQVTSVTAEELQAFRDLGHDDEAYRTSLGLPALHGEPGFSTLERLWVRPTLEVNGIYGGFQGEGTKTVIPREAHAKLTCRIVPEQTPEHIYQTIERHIEKHTPKGARVTLTRQDSGRPYVTPFHHPAIQWAAKAYEKAYGVEATFTRGGGSIPIVETFDRLLHIPVVLMGFGLPDENMHAPDENFALENFRLGTRTLAYYYQGLPDALK</sequence>
<gene>
    <name evidence="5" type="ORF">J2S04_000915</name>
</gene>
<accession>A0ABT9LUR6</accession>
<dbReference type="InterPro" id="IPR002933">
    <property type="entry name" value="Peptidase_M20"/>
</dbReference>
<dbReference type="PANTHER" id="PTHR43270">
    <property type="entry name" value="BETA-ALA-HIS DIPEPTIDASE"/>
    <property type="match status" value="1"/>
</dbReference>
<reference evidence="5 6" key="1">
    <citation type="submission" date="2023-07" db="EMBL/GenBank/DDBJ databases">
        <title>Genomic Encyclopedia of Type Strains, Phase IV (KMG-IV): sequencing the most valuable type-strain genomes for metagenomic binning, comparative biology and taxonomic classification.</title>
        <authorList>
            <person name="Goeker M."/>
        </authorList>
    </citation>
    <scope>NUCLEOTIDE SEQUENCE [LARGE SCALE GENOMIC DNA]</scope>
    <source>
        <strain evidence="5 6">DSM 25924</strain>
    </source>
</reference>
<organism evidence="5 6">
    <name type="scientific">Alicyclobacillus tolerans</name>
    <dbReference type="NCBI Taxonomy" id="90970"/>
    <lineage>
        <taxon>Bacteria</taxon>
        <taxon>Bacillati</taxon>
        <taxon>Bacillota</taxon>
        <taxon>Bacilli</taxon>
        <taxon>Bacillales</taxon>
        <taxon>Alicyclobacillaceae</taxon>
        <taxon>Alicyclobacillus</taxon>
    </lineage>
</organism>
<name>A0ABT9LUR6_9BACL</name>
<protein>
    <submittedName>
        <fullName evidence="5">Acetylornithine deacetylase/succinyl-diaminopimelate desuccinylase-like protein</fullName>
    </submittedName>
</protein>
<dbReference type="PANTHER" id="PTHR43270:SF12">
    <property type="entry name" value="SUCCINYL-DIAMINOPIMELATE DESUCCINYLASE"/>
    <property type="match status" value="1"/>
</dbReference>
<keyword evidence="3" id="KW-0378">Hydrolase</keyword>
<keyword evidence="1" id="KW-0645">Protease</keyword>
<dbReference type="NCBIfam" id="NF006053">
    <property type="entry name" value="PRK08201.1"/>
    <property type="match status" value="1"/>
</dbReference>
<dbReference type="Proteomes" id="UP001229209">
    <property type="component" value="Unassembled WGS sequence"/>
</dbReference>
<dbReference type="SUPFAM" id="SSF53187">
    <property type="entry name" value="Zn-dependent exopeptidases"/>
    <property type="match status" value="1"/>
</dbReference>
<dbReference type="Gene3D" id="3.40.630.10">
    <property type="entry name" value="Zn peptidases"/>
    <property type="match status" value="1"/>
</dbReference>
<feature type="domain" description="Peptidase M20 dimerisation" evidence="4">
    <location>
        <begin position="192"/>
        <end position="352"/>
    </location>
</feature>
<dbReference type="Gene3D" id="3.30.70.360">
    <property type="match status" value="1"/>
</dbReference>
<dbReference type="RefSeq" id="WP_306953538.1">
    <property type="nucleotide sequence ID" value="NZ_JAURUO010000004.1"/>
</dbReference>
<dbReference type="InterPro" id="IPR051458">
    <property type="entry name" value="Cyt/Met_Dipeptidase"/>
</dbReference>